<dbReference type="Gene3D" id="1.10.390.10">
    <property type="entry name" value="Neutral Protease Domain 2"/>
    <property type="match status" value="1"/>
</dbReference>
<dbReference type="InterPro" id="IPR027268">
    <property type="entry name" value="Peptidase_M4/M1_CTD_sf"/>
</dbReference>
<keyword evidence="3" id="KW-0378">Hydrolase</keyword>
<dbReference type="Pfam" id="PF17899">
    <property type="entry name" value="Peptidase_M61_N"/>
    <property type="match status" value="1"/>
</dbReference>
<dbReference type="PROSITE" id="PS50106">
    <property type="entry name" value="PDZ"/>
    <property type="match status" value="1"/>
</dbReference>
<dbReference type="EMBL" id="PVNL01000115">
    <property type="protein sequence ID" value="PRQ01991.1"/>
    <property type="molecule type" value="Genomic_DNA"/>
</dbReference>
<dbReference type="InterPro" id="IPR001478">
    <property type="entry name" value="PDZ"/>
</dbReference>
<organism evidence="3 4">
    <name type="scientific">Enhygromyxa salina</name>
    <dbReference type="NCBI Taxonomy" id="215803"/>
    <lineage>
        <taxon>Bacteria</taxon>
        <taxon>Pseudomonadati</taxon>
        <taxon>Myxococcota</taxon>
        <taxon>Polyangia</taxon>
        <taxon>Nannocystales</taxon>
        <taxon>Nannocystaceae</taxon>
        <taxon>Enhygromyxa</taxon>
    </lineage>
</organism>
<name>A0A2S9YAE6_9BACT</name>
<dbReference type="Pfam" id="PF13180">
    <property type="entry name" value="PDZ_2"/>
    <property type="match status" value="1"/>
</dbReference>
<dbReference type="Gene3D" id="2.30.42.10">
    <property type="match status" value="1"/>
</dbReference>
<accession>A0A2S9YAE6</accession>
<dbReference type="Proteomes" id="UP000238823">
    <property type="component" value="Unassembled WGS sequence"/>
</dbReference>
<keyword evidence="1" id="KW-0472">Membrane</keyword>
<dbReference type="Gene3D" id="2.60.40.3650">
    <property type="match status" value="1"/>
</dbReference>
<evidence type="ECO:0000313" key="4">
    <source>
        <dbReference type="Proteomes" id="UP000238823"/>
    </source>
</evidence>
<dbReference type="InterPro" id="IPR040756">
    <property type="entry name" value="Peptidase_M61_N"/>
</dbReference>
<gene>
    <name evidence="3" type="ORF">ENSA7_56580</name>
</gene>
<evidence type="ECO:0000259" key="2">
    <source>
        <dbReference type="PROSITE" id="PS50106"/>
    </source>
</evidence>
<evidence type="ECO:0000256" key="1">
    <source>
        <dbReference type="SAM" id="Phobius"/>
    </source>
</evidence>
<keyword evidence="1" id="KW-0812">Transmembrane</keyword>
<dbReference type="InterPro" id="IPR007963">
    <property type="entry name" value="Peptidase_M61_catalytic"/>
</dbReference>
<proteinExistence type="predicted"/>
<dbReference type="InterPro" id="IPR024191">
    <property type="entry name" value="Peptidase_M61"/>
</dbReference>
<dbReference type="SUPFAM" id="SSF55486">
    <property type="entry name" value="Metalloproteases ('zincins'), catalytic domain"/>
    <property type="match status" value="1"/>
</dbReference>
<dbReference type="RefSeq" id="WP_106092535.1">
    <property type="nucleotide sequence ID" value="NZ_PVNL01000115.1"/>
</dbReference>
<reference evidence="3 4" key="1">
    <citation type="submission" date="2018-03" db="EMBL/GenBank/DDBJ databases">
        <title>Draft Genome Sequences of the Obligatory Marine Myxobacteria Enhygromyxa salina SWB007.</title>
        <authorList>
            <person name="Poehlein A."/>
            <person name="Moghaddam J.A."/>
            <person name="Harms H."/>
            <person name="Alanjari M."/>
            <person name="Koenig G.M."/>
            <person name="Daniel R."/>
            <person name="Schaeberle T.F."/>
        </authorList>
    </citation>
    <scope>NUCLEOTIDE SEQUENCE [LARGE SCALE GENOMIC DNA]</scope>
    <source>
        <strain evidence="3 4">SWB007</strain>
    </source>
</reference>
<comment type="caution">
    <text evidence="3">The sequence shown here is derived from an EMBL/GenBank/DDBJ whole genome shotgun (WGS) entry which is preliminary data.</text>
</comment>
<keyword evidence="3" id="KW-0645">Protease</keyword>
<dbReference type="OrthoDB" id="9778516at2"/>
<evidence type="ECO:0000313" key="3">
    <source>
        <dbReference type="EMBL" id="PRQ01991.1"/>
    </source>
</evidence>
<dbReference type="PIRSF" id="PIRSF016493">
    <property type="entry name" value="Glycyl_aminpptds"/>
    <property type="match status" value="1"/>
</dbReference>
<keyword evidence="1" id="KW-1133">Transmembrane helix</keyword>
<dbReference type="SUPFAM" id="SSF50156">
    <property type="entry name" value="PDZ domain-like"/>
    <property type="match status" value="1"/>
</dbReference>
<protein>
    <submittedName>
        <fullName evidence="3">M61 glycyl aminopeptidase</fullName>
    </submittedName>
</protein>
<feature type="transmembrane region" description="Helical" evidence="1">
    <location>
        <begin position="24"/>
        <end position="46"/>
    </location>
</feature>
<keyword evidence="3" id="KW-0031">Aminopeptidase</keyword>
<feature type="domain" description="PDZ" evidence="2">
    <location>
        <begin position="517"/>
        <end position="570"/>
    </location>
</feature>
<dbReference type="SMART" id="SM00228">
    <property type="entry name" value="PDZ"/>
    <property type="match status" value="1"/>
</dbReference>
<dbReference type="AlphaFoldDB" id="A0A2S9YAE6"/>
<dbReference type="Pfam" id="PF05299">
    <property type="entry name" value="Peptidase_M61"/>
    <property type="match status" value="1"/>
</dbReference>
<dbReference type="GO" id="GO:0004177">
    <property type="term" value="F:aminopeptidase activity"/>
    <property type="evidence" value="ECO:0007669"/>
    <property type="project" value="UniProtKB-KW"/>
</dbReference>
<dbReference type="InterPro" id="IPR036034">
    <property type="entry name" value="PDZ_sf"/>
</dbReference>
<sequence>MLERRAPRPRLRVTGLQPSLRPSLIIGSIIGLVTALLVGITLPTLAQAGKRQSRARPGAVRYHLSIPAPTTRYVHVHLEVSDARGKTTQVAMPAWAPGSYLIRDFGKHVYDVEARSLDGAALPVTRNDKQTWSVSNAGQGFALDYEVFADELSVRTSYVDDRFALLNGTSVFMYVVGETNRAATLELEPPPDWPVHTALARSSTSQLVYTAASYDQLADSPLLLGAAQVREFVVAGKPLEFVLVAPAGTNADIGRLATDTEQVVRSFARTLNGLPFDRYSFLMVADPAGGGGLEHRDSTAMIVDPWVFSRADGYAQVQRLVAHEFFHLWNVKRIHDEVLGPFDYAHETYSELLWFHEGFTETMETRALLRAGLVTPTEYLEQIARTWTGYLRKPGRNHTPIASLSREAWIKAYKPEANHSETTISYYEKGNLIGVCLDLSLRLRGRANHTSGSLDGLFRRLWAQRDPVSGSAAIDINDIVAAASAEAGEDMRWFFDRYVYGTEELPLPALLEQAGFVVELGDADGRDAVWSGVSGSRSVSAIAPGSPAASAGLMHGDEIIAIDGSRVSDVREANERLMDLGVGATASVSLFRGQRLETRSLTTAANPHPRVGCTAPKQAGDLELARVRELWLLEHLETE</sequence>